<gene>
    <name evidence="1" type="ORF">LCGC14_0225630</name>
</gene>
<evidence type="ECO:0000313" key="1">
    <source>
        <dbReference type="EMBL" id="KKN90620.1"/>
    </source>
</evidence>
<reference evidence="1" key="1">
    <citation type="journal article" date="2015" name="Nature">
        <title>Complex archaea that bridge the gap between prokaryotes and eukaryotes.</title>
        <authorList>
            <person name="Spang A."/>
            <person name="Saw J.H."/>
            <person name="Jorgensen S.L."/>
            <person name="Zaremba-Niedzwiedzka K."/>
            <person name="Martijn J."/>
            <person name="Lind A.E."/>
            <person name="van Eijk R."/>
            <person name="Schleper C."/>
            <person name="Guy L."/>
            <person name="Ettema T.J."/>
        </authorList>
    </citation>
    <scope>NUCLEOTIDE SEQUENCE</scope>
</reference>
<organism evidence="1">
    <name type="scientific">marine sediment metagenome</name>
    <dbReference type="NCBI Taxonomy" id="412755"/>
    <lineage>
        <taxon>unclassified sequences</taxon>
        <taxon>metagenomes</taxon>
        <taxon>ecological metagenomes</taxon>
    </lineage>
</organism>
<dbReference type="EMBL" id="LAZR01000108">
    <property type="protein sequence ID" value="KKN90620.1"/>
    <property type="molecule type" value="Genomic_DNA"/>
</dbReference>
<proteinExistence type="predicted"/>
<sequence length="157" mass="17748">MSKKPHRPASEVVKSIRNHAVGVREAAEGLTERIEQFEVYLGTLKGRVDTVHFGAHPNADPEEKDQLELAIRLHRQDKQWVLSWSSYHPEYPEEYGMEWKPLKKAPLKIKIAAVKMFPDLIEAIEKSQMRLAEEIEAATAQFDAFAETLAKNGKGGA</sequence>
<dbReference type="AlphaFoldDB" id="A0A0F9UBR5"/>
<comment type="caution">
    <text evidence="1">The sequence shown here is derived from an EMBL/GenBank/DDBJ whole genome shotgun (WGS) entry which is preliminary data.</text>
</comment>
<name>A0A0F9UBR5_9ZZZZ</name>
<protein>
    <submittedName>
        <fullName evidence="1">Uncharacterized protein</fullName>
    </submittedName>
</protein>
<accession>A0A0F9UBR5</accession>